<feature type="region of interest" description="Disordered" evidence="1">
    <location>
        <begin position="46"/>
        <end position="66"/>
    </location>
</feature>
<feature type="chain" id="PRO_5044851198" evidence="2">
    <location>
        <begin position="26"/>
        <end position="246"/>
    </location>
</feature>
<accession>A0ABD0K6U1</accession>
<keyword evidence="2" id="KW-0732">Signal</keyword>
<dbReference type="Proteomes" id="UP001519460">
    <property type="component" value="Unassembled WGS sequence"/>
</dbReference>
<gene>
    <name evidence="3" type="ORF">BaRGS_00025882</name>
</gene>
<name>A0ABD0K6U1_9CAEN</name>
<keyword evidence="4" id="KW-1185">Reference proteome</keyword>
<feature type="signal peptide" evidence="2">
    <location>
        <begin position="1"/>
        <end position="25"/>
    </location>
</feature>
<feature type="compositionally biased region" description="Low complexity" evidence="1">
    <location>
        <begin position="46"/>
        <end position="59"/>
    </location>
</feature>
<reference evidence="3 4" key="1">
    <citation type="journal article" date="2023" name="Sci. Data">
        <title>Genome assembly of the Korean intertidal mud-creeper Batillaria attramentaria.</title>
        <authorList>
            <person name="Patra A.K."/>
            <person name="Ho P.T."/>
            <person name="Jun S."/>
            <person name="Lee S.J."/>
            <person name="Kim Y."/>
            <person name="Won Y.J."/>
        </authorList>
    </citation>
    <scope>NUCLEOTIDE SEQUENCE [LARGE SCALE GENOMIC DNA]</scope>
    <source>
        <strain evidence="3">Wonlab-2016</strain>
    </source>
</reference>
<dbReference type="EMBL" id="JACVVK020000237">
    <property type="protein sequence ID" value="KAK7482849.1"/>
    <property type="molecule type" value="Genomic_DNA"/>
</dbReference>
<dbReference type="PROSITE" id="PS51257">
    <property type="entry name" value="PROKAR_LIPOPROTEIN"/>
    <property type="match status" value="1"/>
</dbReference>
<dbReference type="AlphaFoldDB" id="A0ABD0K6U1"/>
<proteinExistence type="predicted"/>
<protein>
    <submittedName>
        <fullName evidence="3">Uncharacterized protein</fullName>
    </submittedName>
</protein>
<evidence type="ECO:0000313" key="4">
    <source>
        <dbReference type="Proteomes" id="UP001519460"/>
    </source>
</evidence>
<sequence length="246" mass="26859">MSVRASSHLLTNCCLVIILACLIEGAPGTASSSSIDTSASASASANQRLARSASRPAPSNSDEEDAKAGCATDFVENFFRILSGPVGKEAEALVAAVLKLLSEDDRINWPALADQVGEKPPPSPARTVPVLVPAKHRIYNQPPAFIDTKRMSPKFNPTGWRRKRDVSATAQGALERLLRQYDVAPVAMEMGNKASLVLDADDVSGELVPETSEWQKEKRDQGRLFRRIRLELKPKRRPLEFNPTGW</sequence>
<evidence type="ECO:0000313" key="3">
    <source>
        <dbReference type="EMBL" id="KAK7482849.1"/>
    </source>
</evidence>
<evidence type="ECO:0000256" key="1">
    <source>
        <dbReference type="SAM" id="MobiDB-lite"/>
    </source>
</evidence>
<organism evidence="3 4">
    <name type="scientific">Batillaria attramentaria</name>
    <dbReference type="NCBI Taxonomy" id="370345"/>
    <lineage>
        <taxon>Eukaryota</taxon>
        <taxon>Metazoa</taxon>
        <taxon>Spiralia</taxon>
        <taxon>Lophotrochozoa</taxon>
        <taxon>Mollusca</taxon>
        <taxon>Gastropoda</taxon>
        <taxon>Caenogastropoda</taxon>
        <taxon>Sorbeoconcha</taxon>
        <taxon>Cerithioidea</taxon>
        <taxon>Batillariidae</taxon>
        <taxon>Batillaria</taxon>
    </lineage>
</organism>
<evidence type="ECO:0000256" key="2">
    <source>
        <dbReference type="SAM" id="SignalP"/>
    </source>
</evidence>
<comment type="caution">
    <text evidence="3">The sequence shown here is derived from an EMBL/GenBank/DDBJ whole genome shotgun (WGS) entry which is preliminary data.</text>
</comment>